<name>A0A4V5NEN2_9PEZI</name>
<dbReference type="EC" id="3.2.1.101" evidence="3"/>
<keyword evidence="7" id="KW-0326">Glycosidase</keyword>
<organism evidence="10 11">
    <name type="scientific">Friedmanniomyces simplex</name>
    <dbReference type="NCBI Taxonomy" id="329884"/>
    <lineage>
        <taxon>Eukaryota</taxon>
        <taxon>Fungi</taxon>
        <taxon>Dikarya</taxon>
        <taxon>Ascomycota</taxon>
        <taxon>Pezizomycotina</taxon>
        <taxon>Dothideomycetes</taxon>
        <taxon>Dothideomycetidae</taxon>
        <taxon>Mycosphaerellales</taxon>
        <taxon>Teratosphaeriaceae</taxon>
        <taxon>Friedmanniomyces</taxon>
    </lineage>
</organism>
<comment type="catalytic activity">
    <reaction evidence="1">
        <text>Random hydrolysis of (1-&gt;6)-alpha-D-mannosidic linkages in unbranched (1-&gt;6)-mannans.</text>
        <dbReference type="EC" id="3.2.1.101"/>
    </reaction>
</comment>
<dbReference type="Proteomes" id="UP000309340">
    <property type="component" value="Unassembled WGS sequence"/>
</dbReference>
<dbReference type="PANTHER" id="PTHR12145:SF36">
    <property type="entry name" value="MANNAN ENDO-1,6-ALPHA-MANNOSIDASE DCW1"/>
    <property type="match status" value="1"/>
</dbReference>
<evidence type="ECO:0000256" key="4">
    <source>
        <dbReference type="ARBA" id="ARBA00022729"/>
    </source>
</evidence>
<keyword evidence="11" id="KW-1185">Reference proteome</keyword>
<accession>A0A4V5NEN2</accession>
<feature type="region of interest" description="Disordered" evidence="8">
    <location>
        <begin position="238"/>
        <end position="262"/>
    </location>
</feature>
<evidence type="ECO:0000313" key="11">
    <source>
        <dbReference type="Proteomes" id="UP000309340"/>
    </source>
</evidence>
<dbReference type="EMBL" id="NAJQ01000541">
    <property type="protein sequence ID" value="TKA67939.1"/>
    <property type="molecule type" value="Genomic_DNA"/>
</dbReference>
<keyword evidence="5" id="KW-0378">Hydrolase</keyword>
<evidence type="ECO:0000256" key="7">
    <source>
        <dbReference type="ARBA" id="ARBA00023295"/>
    </source>
</evidence>
<dbReference type="GO" id="GO:0009272">
    <property type="term" value="P:fungal-type cell wall biogenesis"/>
    <property type="evidence" value="ECO:0007669"/>
    <property type="project" value="TreeGrafter"/>
</dbReference>
<reference evidence="10 11" key="1">
    <citation type="submission" date="2017-03" db="EMBL/GenBank/DDBJ databases">
        <title>Genomes of endolithic fungi from Antarctica.</title>
        <authorList>
            <person name="Coleine C."/>
            <person name="Masonjones S."/>
            <person name="Stajich J.E."/>
        </authorList>
    </citation>
    <scope>NUCLEOTIDE SEQUENCE [LARGE SCALE GENOMIC DNA]</scope>
    <source>
        <strain evidence="10 11">CCFEE 5184</strain>
    </source>
</reference>
<keyword evidence="9" id="KW-0812">Transmembrane</keyword>
<feature type="transmembrane region" description="Helical" evidence="9">
    <location>
        <begin position="276"/>
        <end position="297"/>
    </location>
</feature>
<evidence type="ECO:0000313" key="10">
    <source>
        <dbReference type="EMBL" id="TKA67939.1"/>
    </source>
</evidence>
<dbReference type="STRING" id="329884.A0A4V5NEN2"/>
<comment type="caution">
    <text evidence="10">The sequence shown here is derived from an EMBL/GenBank/DDBJ whole genome shotgun (WGS) entry which is preliminary data.</text>
</comment>
<evidence type="ECO:0000256" key="6">
    <source>
        <dbReference type="ARBA" id="ARBA00023180"/>
    </source>
</evidence>
<dbReference type="PANTHER" id="PTHR12145">
    <property type="entry name" value="MANNAN ENDO-1,6-ALPHA-MANNOSIDASE DCW1"/>
    <property type="match status" value="1"/>
</dbReference>
<evidence type="ECO:0000256" key="3">
    <source>
        <dbReference type="ARBA" id="ARBA00012350"/>
    </source>
</evidence>
<evidence type="ECO:0000256" key="5">
    <source>
        <dbReference type="ARBA" id="ARBA00022801"/>
    </source>
</evidence>
<proteinExistence type="inferred from homology"/>
<dbReference type="AlphaFoldDB" id="A0A4V5NEN2"/>
<dbReference type="GO" id="GO:0008496">
    <property type="term" value="F:mannan endo-1,6-alpha-mannosidase activity"/>
    <property type="evidence" value="ECO:0007669"/>
    <property type="project" value="UniProtKB-EC"/>
</dbReference>
<keyword evidence="9" id="KW-1133">Transmembrane helix</keyword>
<evidence type="ECO:0000256" key="8">
    <source>
        <dbReference type="SAM" id="MobiDB-lite"/>
    </source>
</evidence>
<protein>
    <recommendedName>
        <fullName evidence="3">mannan endo-1,6-alpha-mannosidase</fullName>
        <ecNumber evidence="3">3.2.1.101</ecNumber>
    </recommendedName>
</protein>
<dbReference type="Pfam" id="PF03663">
    <property type="entry name" value="Glyco_hydro_76"/>
    <property type="match status" value="1"/>
</dbReference>
<dbReference type="InterPro" id="IPR005198">
    <property type="entry name" value="Glyco_hydro_76"/>
</dbReference>
<dbReference type="Gene3D" id="1.50.10.20">
    <property type="match status" value="1"/>
</dbReference>
<keyword evidence="6" id="KW-0325">Glycoprotein</keyword>
<evidence type="ECO:0000256" key="9">
    <source>
        <dbReference type="SAM" id="Phobius"/>
    </source>
</evidence>
<dbReference type="SUPFAM" id="SSF48208">
    <property type="entry name" value="Six-hairpin glycosidases"/>
    <property type="match status" value="1"/>
</dbReference>
<gene>
    <name evidence="10" type="ORF">B0A55_06570</name>
</gene>
<evidence type="ECO:0000256" key="2">
    <source>
        <dbReference type="ARBA" id="ARBA00009699"/>
    </source>
</evidence>
<dbReference type="GO" id="GO:0016052">
    <property type="term" value="P:carbohydrate catabolic process"/>
    <property type="evidence" value="ECO:0007669"/>
    <property type="project" value="InterPro"/>
</dbReference>
<dbReference type="InterPro" id="IPR008928">
    <property type="entry name" value="6-hairpin_glycosidase_sf"/>
</dbReference>
<dbReference type="InterPro" id="IPR014480">
    <property type="entry name" value="Mannan-1_6-alpha_mannosidase"/>
</dbReference>
<keyword evidence="4" id="KW-0732">Signal</keyword>
<keyword evidence="9" id="KW-0472">Membrane</keyword>
<sequence length="298" mass="32163">MGAAESNFPAPETEYPSWLAMAQSVFNQQASRWDDANCGGGMRWQIFPTNNGYDYKNTVANGGFFMLASRLARYTGNQTYVDWAEKEWNWFSQSVLLDNATYQTEDQKWLTPLNGLLNHTLQEFFPASMGDKIMVEVACEPFGTCDTDNWTFKSYVIRWLALTAQLVPTTAATIWPYIQASSKGAAGQCDGGTDGMTCGFRWNSTIWDGTYGVGQQMSALSAIQSNLITVDNLRAPYTADTGGTSPGDPSAGSGTGDVTPGEAGVYTETIGAGDKAGAGILTALVLIMTLGGAWFLVK</sequence>
<evidence type="ECO:0000256" key="1">
    <source>
        <dbReference type="ARBA" id="ARBA00001452"/>
    </source>
</evidence>
<dbReference type="OrthoDB" id="4187847at2759"/>
<comment type="similarity">
    <text evidence="2">Belongs to the glycosyl hydrolase 76 family.</text>
</comment>